<sequence>MHNTHASDTAVPVLTPTIPLLLPNTHTLPLKETPQSQNPQGQHTYPTVQATSTQTQSIFFRLPAELRNQIYDELLCSNTPSHKELLKYSRERSHKAQPVYPAILTTCKRIHEEAQDLLYSTHIFHAHPSLLTALPHLVSPLQPLLDATAIAKIKRWQLSLRLDTDPRFTESQATAAFSGAEYLEIHAWQSMFDGCDDGVLKLFMGVRGVKVARVVGCAEGALARWLEGRMMMPVEEQQEQRCCCDGRVGGDCGKTIGCGGAGGMRWFGMGERDAWTFGNR</sequence>
<comment type="caution">
    <text evidence="3">The sequence shown here is derived from an EMBL/GenBank/DDBJ whole genome shotgun (WGS) entry which is preliminary data.</text>
</comment>
<dbReference type="PANTHER" id="PTHR42085">
    <property type="entry name" value="F-BOX DOMAIN-CONTAINING PROTEIN"/>
    <property type="match status" value="1"/>
</dbReference>
<evidence type="ECO:0000256" key="1">
    <source>
        <dbReference type="SAM" id="MobiDB-lite"/>
    </source>
</evidence>
<proteinExistence type="predicted"/>
<feature type="compositionally biased region" description="Polar residues" evidence="1">
    <location>
        <begin position="33"/>
        <end position="50"/>
    </location>
</feature>
<evidence type="ECO:0000313" key="3">
    <source>
        <dbReference type="EMBL" id="RAR07204.1"/>
    </source>
</evidence>
<evidence type="ECO:0000313" key="4">
    <source>
        <dbReference type="Proteomes" id="UP000249619"/>
    </source>
</evidence>
<feature type="region of interest" description="Disordered" evidence="1">
    <location>
        <begin position="24"/>
        <end position="50"/>
    </location>
</feature>
<keyword evidence="4" id="KW-1185">Reference proteome</keyword>
<dbReference type="EMBL" id="QGDH01000103">
    <property type="protein sequence ID" value="RAR07204.1"/>
    <property type="molecule type" value="Genomic_DNA"/>
</dbReference>
<dbReference type="InterPro" id="IPR038883">
    <property type="entry name" value="AN11006-like"/>
</dbReference>
<dbReference type="Pfam" id="PF24864">
    <property type="entry name" value="DUF7730"/>
    <property type="match status" value="1"/>
</dbReference>
<dbReference type="Proteomes" id="UP000249619">
    <property type="component" value="Unassembled WGS sequence"/>
</dbReference>
<dbReference type="AlphaFoldDB" id="A0A364MYE7"/>
<dbReference type="InterPro" id="IPR056632">
    <property type="entry name" value="DUF7730"/>
</dbReference>
<gene>
    <name evidence="3" type="ORF">DDE83_006577</name>
</gene>
<dbReference type="PANTHER" id="PTHR42085:SF4">
    <property type="entry name" value="F-BOX DOMAIN-CONTAINING PROTEIN"/>
    <property type="match status" value="1"/>
</dbReference>
<feature type="domain" description="DUF7730" evidence="2">
    <location>
        <begin position="87"/>
        <end position="192"/>
    </location>
</feature>
<organism evidence="3 4">
    <name type="scientific">Stemphylium lycopersici</name>
    <name type="common">Tomato gray leaf spot disease fungus</name>
    <name type="synonym">Thyrospora lycopersici</name>
    <dbReference type="NCBI Taxonomy" id="183478"/>
    <lineage>
        <taxon>Eukaryota</taxon>
        <taxon>Fungi</taxon>
        <taxon>Dikarya</taxon>
        <taxon>Ascomycota</taxon>
        <taxon>Pezizomycotina</taxon>
        <taxon>Dothideomycetes</taxon>
        <taxon>Pleosporomycetidae</taxon>
        <taxon>Pleosporales</taxon>
        <taxon>Pleosporineae</taxon>
        <taxon>Pleosporaceae</taxon>
        <taxon>Stemphylium</taxon>
    </lineage>
</organism>
<protein>
    <recommendedName>
        <fullName evidence="2">DUF7730 domain-containing protein</fullName>
    </recommendedName>
</protein>
<accession>A0A364MYE7</accession>
<name>A0A364MYE7_STELY</name>
<evidence type="ECO:0000259" key="2">
    <source>
        <dbReference type="Pfam" id="PF24864"/>
    </source>
</evidence>
<reference evidence="4" key="1">
    <citation type="submission" date="2018-05" db="EMBL/GenBank/DDBJ databases">
        <title>Draft genome sequence of Stemphylium lycopersici strain CIDEFI 213.</title>
        <authorList>
            <person name="Medina R."/>
            <person name="Franco M.E.E."/>
            <person name="Lucentini C.G."/>
            <person name="Saparrat M.C.N."/>
            <person name="Balatti P.A."/>
        </authorList>
    </citation>
    <scope>NUCLEOTIDE SEQUENCE [LARGE SCALE GENOMIC DNA]</scope>
    <source>
        <strain evidence="4">CIDEFI 213</strain>
    </source>
</reference>